<dbReference type="GO" id="GO:0005524">
    <property type="term" value="F:ATP binding"/>
    <property type="evidence" value="ECO:0007669"/>
    <property type="project" value="UniProtKB-KW"/>
</dbReference>
<evidence type="ECO:0000256" key="5">
    <source>
        <dbReference type="ARBA" id="ARBA00022840"/>
    </source>
</evidence>
<sequence>MINLTAAEISTIIHGQLHADPSIKISKPPVFDSRKAQPGSIFLALVGENSDGHAFVQAAFDNGAAIALTTKVIDGPCIVVADVMAALSELATYVREKLSSVRVIGITGSQGKTTTKDLLNFILSAVDETVAPIGSFNNELGVPLTILECTESTKYCIVEMGARHIGDISALCQIAQPEIGAVLKVGNAHLGEFGSREAIAQAKSELITALKSGGTAILGTYDEFTPAMKIAEDVSVLTFGEHSDCNVRAADVEIREGRPHFDLVTKDGRAAVGMRLAGLHQIPNALAAAAISSALGLSVDQIAGALSMAELASKWRMEITEANDRLLINDSYNANPESMAAALRTLALFAQERGGSAWAVIGKMHELGQSEAADHAAIGKLVSDLAIDHLVAVDMPEYASDLPKSSDTKVHLLSNKTAAIELLNQIEPGDVLLVKASRAEHFEEIALEIASNWQTDAGKKDEE</sequence>
<evidence type="ECO:0000256" key="4">
    <source>
        <dbReference type="ARBA" id="ARBA00022741"/>
    </source>
</evidence>
<evidence type="ECO:0000256" key="1">
    <source>
        <dbReference type="ARBA" id="ARBA00022490"/>
    </source>
</evidence>
<dbReference type="InterPro" id="IPR051046">
    <property type="entry name" value="MurCDEF_CellWall_CoF430Synth"/>
</dbReference>
<dbReference type="Pfam" id="PF02875">
    <property type="entry name" value="Mur_ligase_C"/>
    <property type="match status" value="1"/>
</dbReference>
<keyword evidence="2" id="KW-0436">Ligase</keyword>
<evidence type="ECO:0000256" key="10">
    <source>
        <dbReference type="ARBA" id="ARBA00031461"/>
    </source>
</evidence>
<evidence type="ECO:0000259" key="11">
    <source>
        <dbReference type="Pfam" id="PF02875"/>
    </source>
</evidence>
<dbReference type="GO" id="GO:0051301">
    <property type="term" value="P:cell division"/>
    <property type="evidence" value="ECO:0007669"/>
    <property type="project" value="UniProtKB-KW"/>
</dbReference>
<dbReference type="Gene3D" id="3.90.190.20">
    <property type="entry name" value="Mur ligase, C-terminal domain"/>
    <property type="match status" value="1"/>
</dbReference>
<keyword evidence="3" id="KW-0132">Cell division</keyword>
<dbReference type="InterPro" id="IPR036565">
    <property type="entry name" value="Mur-like_cat_sf"/>
</dbReference>
<dbReference type="SUPFAM" id="SSF53623">
    <property type="entry name" value="MurD-like peptide ligases, catalytic domain"/>
    <property type="match status" value="1"/>
</dbReference>
<protein>
    <recommendedName>
        <fullName evidence="10">UDP-MurNAc-pentapeptide synthetase</fullName>
    </recommendedName>
</protein>
<comment type="caution">
    <text evidence="13">The sequence shown here is derived from an EMBL/GenBank/DDBJ whole genome shotgun (WGS) entry which is preliminary data.</text>
</comment>
<dbReference type="HAMAP" id="MF_02019">
    <property type="entry name" value="MurF"/>
    <property type="match status" value="1"/>
</dbReference>
<dbReference type="InterPro" id="IPR036615">
    <property type="entry name" value="Mur_ligase_C_dom_sf"/>
</dbReference>
<dbReference type="PANTHER" id="PTHR43024:SF1">
    <property type="entry name" value="UDP-N-ACETYLMURAMOYL-TRIPEPTIDE--D-ALANYL-D-ALANINE LIGASE"/>
    <property type="match status" value="1"/>
</dbReference>
<dbReference type="InterPro" id="IPR004101">
    <property type="entry name" value="Mur_ligase_C"/>
</dbReference>
<dbReference type="Gene3D" id="3.40.1190.10">
    <property type="entry name" value="Mur-like, catalytic domain"/>
    <property type="match status" value="1"/>
</dbReference>
<name>A0A094QY75_9ZZZZ</name>
<dbReference type="InterPro" id="IPR013221">
    <property type="entry name" value="Mur_ligase_cen"/>
</dbReference>
<reference evidence="13" key="1">
    <citation type="submission" date="2014-05" db="EMBL/GenBank/DDBJ databases">
        <title>Key roles for freshwater Actinobacteria revealed by deep metagenomic sequencing.</title>
        <authorList>
            <person name="Ghai R."/>
            <person name="Mizuno C.M."/>
            <person name="Picazo A."/>
            <person name="Camacho A."/>
            <person name="Rodriguez-Valera F."/>
        </authorList>
    </citation>
    <scope>NUCLEOTIDE SEQUENCE</scope>
</reference>
<keyword evidence="9" id="KW-0961">Cell wall biogenesis/degradation</keyword>
<keyword evidence="8" id="KW-0131">Cell cycle</keyword>
<accession>A0A094QY75</accession>
<evidence type="ECO:0000256" key="7">
    <source>
        <dbReference type="ARBA" id="ARBA00022984"/>
    </source>
</evidence>
<dbReference type="Pfam" id="PF08245">
    <property type="entry name" value="Mur_ligase_M"/>
    <property type="match status" value="1"/>
</dbReference>
<keyword evidence="1" id="KW-0963">Cytoplasm</keyword>
<keyword evidence="7" id="KW-0573">Peptidoglycan synthesis</keyword>
<keyword evidence="6" id="KW-0133">Cell shape</keyword>
<dbReference type="PANTHER" id="PTHR43024">
    <property type="entry name" value="UDP-N-ACETYLMURAMOYL-TRIPEPTIDE--D-ALANYL-D-ALANINE LIGASE"/>
    <property type="match status" value="1"/>
</dbReference>
<dbReference type="SUPFAM" id="SSF63418">
    <property type="entry name" value="MurE/MurF N-terminal domain"/>
    <property type="match status" value="1"/>
</dbReference>
<feature type="domain" description="Mur ligase C-terminal" evidence="11">
    <location>
        <begin position="316"/>
        <end position="438"/>
    </location>
</feature>
<dbReference type="EMBL" id="JNSK01000012">
    <property type="protein sequence ID" value="KGA19456.1"/>
    <property type="molecule type" value="Genomic_DNA"/>
</dbReference>
<keyword evidence="5" id="KW-0067">ATP-binding</keyword>
<evidence type="ECO:0000256" key="2">
    <source>
        <dbReference type="ARBA" id="ARBA00022598"/>
    </source>
</evidence>
<dbReference type="GO" id="GO:0009252">
    <property type="term" value="P:peptidoglycan biosynthetic process"/>
    <property type="evidence" value="ECO:0007669"/>
    <property type="project" value="UniProtKB-KW"/>
</dbReference>
<evidence type="ECO:0000256" key="6">
    <source>
        <dbReference type="ARBA" id="ARBA00022960"/>
    </source>
</evidence>
<dbReference type="GO" id="GO:0047480">
    <property type="term" value="F:UDP-N-acetylmuramoyl-tripeptide-D-alanyl-D-alanine ligase activity"/>
    <property type="evidence" value="ECO:0007669"/>
    <property type="project" value="InterPro"/>
</dbReference>
<dbReference type="Gene3D" id="3.40.1390.10">
    <property type="entry name" value="MurE/MurF, N-terminal domain"/>
    <property type="match status" value="1"/>
</dbReference>
<dbReference type="NCBIfam" id="TIGR01143">
    <property type="entry name" value="murF"/>
    <property type="match status" value="1"/>
</dbReference>
<evidence type="ECO:0000259" key="12">
    <source>
        <dbReference type="Pfam" id="PF08245"/>
    </source>
</evidence>
<dbReference type="InterPro" id="IPR035911">
    <property type="entry name" value="MurE/MurF_N"/>
</dbReference>
<evidence type="ECO:0000313" key="13">
    <source>
        <dbReference type="EMBL" id="KGA19456.1"/>
    </source>
</evidence>
<feature type="domain" description="Mur ligase central" evidence="12">
    <location>
        <begin position="106"/>
        <end position="291"/>
    </location>
</feature>
<dbReference type="SUPFAM" id="SSF53244">
    <property type="entry name" value="MurD-like peptide ligases, peptide-binding domain"/>
    <property type="match status" value="1"/>
</dbReference>
<dbReference type="GO" id="GO:0008360">
    <property type="term" value="P:regulation of cell shape"/>
    <property type="evidence" value="ECO:0007669"/>
    <property type="project" value="UniProtKB-KW"/>
</dbReference>
<gene>
    <name evidence="13" type="ORF">GM50_5490</name>
</gene>
<dbReference type="GO" id="GO:0071555">
    <property type="term" value="P:cell wall organization"/>
    <property type="evidence" value="ECO:0007669"/>
    <property type="project" value="UniProtKB-KW"/>
</dbReference>
<evidence type="ECO:0000256" key="9">
    <source>
        <dbReference type="ARBA" id="ARBA00023316"/>
    </source>
</evidence>
<keyword evidence="4" id="KW-0547">Nucleotide-binding</keyword>
<proteinExistence type="inferred from homology"/>
<dbReference type="AlphaFoldDB" id="A0A094QY75"/>
<dbReference type="InterPro" id="IPR005863">
    <property type="entry name" value="UDP-N-AcMur_synth"/>
</dbReference>
<evidence type="ECO:0000256" key="3">
    <source>
        <dbReference type="ARBA" id="ARBA00022618"/>
    </source>
</evidence>
<evidence type="ECO:0000256" key="8">
    <source>
        <dbReference type="ARBA" id="ARBA00023306"/>
    </source>
</evidence>
<organism evidence="13">
    <name type="scientific">freshwater metagenome</name>
    <dbReference type="NCBI Taxonomy" id="449393"/>
    <lineage>
        <taxon>unclassified sequences</taxon>
        <taxon>metagenomes</taxon>
        <taxon>ecological metagenomes</taxon>
    </lineage>
</organism>